<dbReference type="SUPFAM" id="SSF56235">
    <property type="entry name" value="N-terminal nucleophile aminohydrolases (Ntn hydrolases)"/>
    <property type="match status" value="1"/>
</dbReference>
<dbReference type="InterPro" id="IPR029055">
    <property type="entry name" value="Ntn_hydrolases_N"/>
</dbReference>
<dbReference type="Proteomes" id="UP000243799">
    <property type="component" value="Unassembled WGS sequence"/>
</dbReference>
<dbReference type="InterPro" id="IPR000836">
    <property type="entry name" value="PRTase_dom"/>
</dbReference>
<evidence type="ECO:0000256" key="2">
    <source>
        <dbReference type="ARBA" id="ARBA00010138"/>
    </source>
</evidence>
<dbReference type="InterPro" id="IPR029057">
    <property type="entry name" value="PRTase-like"/>
</dbReference>
<evidence type="ECO:0000256" key="6">
    <source>
        <dbReference type="ARBA" id="ARBA00022962"/>
    </source>
</evidence>
<dbReference type="UniPathway" id="UPA00074">
    <property type="reaction ID" value="UER00124"/>
</dbReference>
<evidence type="ECO:0000256" key="10">
    <source>
        <dbReference type="PIRSR" id="PIRSR000485-2"/>
    </source>
</evidence>
<keyword evidence="3 7" id="KW-0328">Glycosyltransferase</keyword>
<evidence type="ECO:0000313" key="14">
    <source>
        <dbReference type="EMBL" id="SFA75476.1"/>
    </source>
</evidence>
<feature type="binding site" evidence="7 11">
    <location>
        <position position="262"/>
    </location>
    <ligand>
        <name>[4Fe-4S] cluster</name>
        <dbReference type="ChEBI" id="CHEBI:49883"/>
    </ligand>
</feature>
<dbReference type="Gene3D" id="3.60.20.10">
    <property type="entry name" value="Glutamine Phosphoribosylpyrophosphate, subunit 1, domain 1"/>
    <property type="match status" value="1"/>
</dbReference>
<dbReference type="RefSeq" id="WP_091668126.1">
    <property type="nucleotide sequence ID" value="NZ_FOKG01000001.1"/>
</dbReference>
<dbReference type="OrthoDB" id="9801213at2"/>
<evidence type="ECO:0000256" key="8">
    <source>
        <dbReference type="PIRNR" id="PIRNR000485"/>
    </source>
</evidence>
<feature type="region of interest" description="Disordered" evidence="12">
    <location>
        <begin position="1"/>
        <end position="22"/>
    </location>
</feature>
<comment type="catalytic activity">
    <reaction evidence="7 8">
        <text>5-phospho-beta-D-ribosylamine + L-glutamate + diphosphate = 5-phospho-alpha-D-ribose 1-diphosphate + L-glutamine + H2O</text>
        <dbReference type="Rhea" id="RHEA:14905"/>
        <dbReference type="ChEBI" id="CHEBI:15377"/>
        <dbReference type="ChEBI" id="CHEBI:29985"/>
        <dbReference type="ChEBI" id="CHEBI:33019"/>
        <dbReference type="ChEBI" id="CHEBI:58017"/>
        <dbReference type="ChEBI" id="CHEBI:58359"/>
        <dbReference type="ChEBI" id="CHEBI:58681"/>
        <dbReference type="EC" id="2.4.2.14"/>
    </reaction>
</comment>
<feature type="active site" description="Nucleophile" evidence="7 9">
    <location>
        <position position="24"/>
    </location>
</feature>
<comment type="cofactor">
    <cofactor evidence="7 10">
        <name>Mg(2+)</name>
        <dbReference type="ChEBI" id="CHEBI:18420"/>
    </cofactor>
    <text evidence="7 10">Binds 1 Mg(2+) ion per subunit.</text>
</comment>
<accession>A0A1I0VIT3</accession>
<evidence type="ECO:0000256" key="5">
    <source>
        <dbReference type="ARBA" id="ARBA00022755"/>
    </source>
</evidence>
<feature type="binding site" evidence="7 10">
    <location>
        <position position="309"/>
    </location>
    <ligand>
        <name>Mg(2+)</name>
        <dbReference type="ChEBI" id="CHEBI:18420"/>
    </ligand>
</feature>
<evidence type="ECO:0000256" key="4">
    <source>
        <dbReference type="ARBA" id="ARBA00022679"/>
    </source>
</evidence>
<evidence type="ECO:0000259" key="13">
    <source>
        <dbReference type="PROSITE" id="PS51278"/>
    </source>
</evidence>
<dbReference type="SUPFAM" id="SSF53271">
    <property type="entry name" value="PRTase-like"/>
    <property type="match status" value="1"/>
</dbReference>
<feature type="binding site" evidence="7 11">
    <location>
        <position position="462"/>
    </location>
    <ligand>
        <name>[4Fe-4S] cluster</name>
        <dbReference type="ChEBI" id="CHEBI:49883"/>
    </ligand>
</feature>
<dbReference type="InterPro" id="IPR017932">
    <property type="entry name" value="GATase_2_dom"/>
</dbReference>
<keyword evidence="7" id="KW-0004">4Fe-4S</keyword>
<dbReference type="PANTHER" id="PTHR11907">
    <property type="entry name" value="AMIDOPHOSPHORIBOSYLTRANSFERASE"/>
    <property type="match status" value="1"/>
</dbReference>
<comment type="cofactor">
    <cofactor evidence="7 11">
        <name>[4Fe-4S] cluster</name>
        <dbReference type="ChEBI" id="CHEBI:49883"/>
    </cofactor>
    <text evidence="7 11">Binds 1 [4Fe-4S] cluster per subunit.</text>
</comment>
<evidence type="ECO:0000256" key="9">
    <source>
        <dbReference type="PIRSR" id="PIRSR000485-1"/>
    </source>
</evidence>
<dbReference type="EMBL" id="FOKG01000001">
    <property type="protein sequence ID" value="SFA75476.1"/>
    <property type="molecule type" value="Genomic_DNA"/>
</dbReference>
<comment type="similarity">
    <text evidence="2 7 8">In the C-terminal section; belongs to the purine/pyrimidine phosphoribosyltransferase family.</text>
</comment>
<keyword evidence="5 7" id="KW-0658">Purine biosynthesis</keyword>
<dbReference type="InterPro" id="IPR035584">
    <property type="entry name" value="PurF_N"/>
</dbReference>
<proteinExistence type="inferred from homology"/>
<feature type="domain" description="Glutamine amidotransferase type-2" evidence="13">
    <location>
        <begin position="24"/>
        <end position="247"/>
    </location>
</feature>
<keyword evidence="6 7" id="KW-0315">Glutamine amidotransferase</keyword>
<evidence type="ECO:0000256" key="1">
    <source>
        <dbReference type="ARBA" id="ARBA00005209"/>
    </source>
</evidence>
<comment type="pathway">
    <text evidence="1 7 8">Purine metabolism; IMP biosynthesis via de novo pathway; N(1)-(5-phospho-D-ribosyl)glycinamide from 5-phospho-alpha-D-ribose 1-diphosphate: step 1/2.</text>
</comment>
<feature type="binding site" evidence="7 10">
    <location>
        <position position="371"/>
    </location>
    <ligand>
        <name>Mg(2+)</name>
        <dbReference type="ChEBI" id="CHEBI:18420"/>
    </ligand>
</feature>
<dbReference type="PIRSF" id="PIRSF000485">
    <property type="entry name" value="Amd_phspho_trans"/>
    <property type="match status" value="1"/>
</dbReference>
<dbReference type="GO" id="GO:0006189">
    <property type="term" value="P:'de novo' IMP biosynthetic process"/>
    <property type="evidence" value="ECO:0007669"/>
    <property type="project" value="UniProtKB-UniRule"/>
</dbReference>
<name>A0A1I0VIT3_9PSEU</name>
<feature type="binding site" evidence="7 11">
    <location>
        <position position="408"/>
    </location>
    <ligand>
        <name>[4Fe-4S] cluster</name>
        <dbReference type="ChEBI" id="CHEBI:49883"/>
    </ligand>
</feature>
<dbReference type="EC" id="2.4.2.14" evidence="7"/>
<evidence type="ECO:0000256" key="3">
    <source>
        <dbReference type="ARBA" id="ARBA00022676"/>
    </source>
</evidence>
<feature type="binding site" evidence="7 11">
    <location>
        <position position="459"/>
    </location>
    <ligand>
        <name>[4Fe-4S] cluster</name>
        <dbReference type="ChEBI" id="CHEBI:49883"/>
    </ligand>
</feature>
<dbReference type="CDD" id="cd00715">
    <property type="entry name" value="GPATase_N"/>
    <property type="match status" value="1"/>
</dbReference>
<dbReference type="GO" id="GO:0051539">
    <property type="term" value="F:4 iron, 4 sulfur cluster binding"/>
    <property type="evidence" value="ECO:0007669"/>
    <property type="project" value="UniProtKB-KW"/>
</dbReference>
<evidence type="ECO:0000256" key="12">
    <source>
        <dbReference type="SAM" id="MobiDB-lite"/>
    </source>
</evidence>
<keyword evidence="4 7" id="KW-0808">Transferase</keyword>
<feature type="binding site" evidence="7 10">
    <location>
        <position position="372"/>
    </location>
    <ligand>
        <name>Mg(2+)</name>
        <dbReference type="ChEBI" id="CHEBI:18420"/>
    </ligand>
</feature>
<dbReference type="AlphaFoldDB" id="A0A1I0VIT3"/>
<keyword evidence="7 10" id="KW-0479">Metal-binding</keyword>
<keyword evidence="7 11" id="KW-0408">Iron</keyword>
<keyword evidence="7 10" id="KW-0460">Magnesium</keyword>
<dbReference type="HAMAP" id="MF_01931">
    <property type="entry name" value="PurF"/>
    <property type="match status" value="1"/>
</dbReference>
<reference evidence="15" key="1">
    <citation type="submission" date="2016-10" db="EMBL/GenBank/DDBJ databases">
        <authorList>
            <person name="Varghese N."/>
            <person name="Submissions S."/>
        </authorList>
    </citation>
    <scope>NUCLEOTIDE SEQUENCE [LARGE SCALE GENOMIC DNA]</scope>
    <source>
        <strain evidence="15">CGMCC 4.3568</strain>
    </source>
</reference>
<dbReference type="GO" id="GO:0009113">
    <property type="term" value="P:purine nucleobase biosynthetic process"/>
    <property type="evidence" value="ECO:0007669"/>
    <property type="project" value="UniProtKB-UniRule"/>
</dbReference>
<dbReference type="Gene3D" id="3.40.50.2020">
    <property type="match status" value="1"/>
</dbReference>
<evidence type="ECO:0000256" key="11">
    <source>
        <dbReference type="PIRSR" id="PIRSR000485-3"/>
    </source>
</evidence>
<protein>
    <recommendedName>
        <fullName evidence="7">Amidophosphoribosyltransferase</fullName>
        <shortName evidence="7">ATase</shortName>
        <ecNumber evidence="7">2.4.2.14</ecNumber>
    </recommendedName>
    <alternativeName>
        <fullName evidence="7">Glutamine phosphoribosylpyrophosphate amidotransferase</fullName>
        <shortName evidence="7">GPATase</shortName>
    </alternativeName>
</protein>
<dbReference type="GO" id="GO:0000287">
    <property type="term" value="F:magnesium ion binding"/>
    <property type="evidence" value="ECO:0007669"/>
    <property type="project" value="UniProtKB-UniRule"/>
</dbReference>
<organism evidence="14 15">
    <name type="scientific">Amycolatopsis marina</name>
    <dbReference type="NCBI Taxonomy" id="490629"/>
    <lineage>
        <taxon>Bacteria</taxon>
        <taxon>Bacillati</taxon>
        <taxon>Actinomycetota</taxon>
        <taxon>Actinomycetes</taxon>
        <taxon>Pseudonocardiales</taxon>
        <taxon>Pseudonocardiaceae</taxon>
        <taxon>Amycolatopsis</taxon>
    </lineage>
</organism>
<keyword evidence="7 11" id="KW-0411">Iron-sulfur</keyword>
<comment type="function">
    <text evidence="7">Catalyzes the formation of phosphoribosylamine from phosphoribosylpyrophosphate (PRPP) and glutamine.</text>
</comment>
<dbReference type="NCBIfam" id="TIGR01134">
    <property type="entry name" value="purF"/>
    <property type="match status" value="1"/>
</dbReference>
<dbReference type="Pfam" id="PF13522">
    <property type="entry name" value="GATase_6"/>
    <property type="match status" value="1"/>
</dbReference>
<evidence type="ECO:0000313" key="15">
    <source>
        <dbReference type="Proteomes" id="UP000243799"/>
    </source>
</evidence>
<dbReference type="CDD" id="cd06223">
    <property type="entry name" value="PRTases_typeI"/>
    <property type="match status" value="1"/>
</dbReference>
<evidence type="ECO:0000256" key="7">
    <source>
        <dbReference type="HAMAP-Rule" id="MF_01931"/>
    </source>
</evidence>
<feature type="compositionally biased region" description="Polar residues" evidence="12">
    <location>
        <begin position="1"/>
        <end position="13"/>
    </location>
</feature>
<gene>
    <name evidence="7" type="primary">purF</name>
    <name evidence="14" type="ORF">SAMN05216266_101236</name>
</gene>
<dbReference type="PROSITE" id="PS51278">
    <property type="entry name" value="GATASE_TYPE_2"/>
    <property type="match status" value="1"/>
</dbReference>
<sequence length="512" mass="54130">MLSDQSATGSSAPDQPDPEPREECGVFGVWAPGEEVAKLAYYGLYALQHRGQEAAGISVADGRQIVVFKDLGLVSQVFNEQILSTLQGHIAVGHCRYSTTGGGTWENAQPNFRTTATGSGLSLGHNGNLVNTAELNERARELGVINTNGATTDSDLVCGLLAAAAADKGIEAAALELLPTIKGAFCLTFADENTLYAARDPHGVRPLVLGRLERGWVVASETAALDIVGASFVREVEPGELLAIDAEGLRSSRFANPEPKGCVFEYVYLARPDTTISGRGVHATRVEIGRRLAAEHPADADLVIPVPESGTPAAIGYAQASGIPYGSGLVKNAYVGRTFIQPSQTIRQLGIRLKLNPLRDVIRGKRLVVVDDSIVRGNTQRALVRMLRESGALEVHVRIASPPVRWPCFYGIDFASRAELVANGVDADGIRRSIGADSLGYVSLDSLVAASEQPRSRLCAACFDGEYPIPLPDDALIGKHLLEGIGGAEGSTGPALHVSPAGYGAEDAVRRP</sequence>
<dbReference type="InterPro" id="IPR005854">
    <property type="entry name" value="PurF"/>
</dbReference>
<dbReference type="STRING" id="490629.SAMN05216266_101236"/>
<keyword evidence="15" id="KW-1185">Reference proteome</keyword>
<dbReference type="GO" id="GO:0004044">
    <property type="term" value="F:amidophosphoribosyltransferase activity"/>
    <property type="evidence" value="ECO:0007669"/>
    <property type="project" value="UniProtKB-UniRule"/>
</dbReference>